<sequence length="112" mass="13179">VQPNHPNHNLDYKKNLLLRYWHKGPKTLYQYQHDMSYMIIESKKRDQEKQELLAFCSQVVHAVLDKVNSLEVSDECILQALLEEKVEELQFINYCQHCSASLSKLANLFNSL</sequence>
<organism evidence="1 2">
    <name type="scientific">Gigaspora margarita</name>
    <dbReference type="NCBI Taxonomy" id="4874"/>
    <lineage>
        <taxon>Eukaryota</taxon>
        <taxon>Fungi</taxon>
        <taxon>Fungi incertae sedis</taxon>
        <taxon>Mucoromycota</taxon>
        <taxon>Glomeromycotina</taxon>
        <taxon>Glomeromycetes</taxon>
        <taxon>Diversisporales</taxon>
        <taxon>Gigasporaceae</taxon>
        <taxon>Gigaspora</taxon>
    </lineage>
</organism>
<accession>A0ABN7WB83</accession>
<dbReference type="Proteomes" id="UP000789901">
    <property type="component" value="Unassembled WGS sequence"/>
</dbReference>
<feature type="non-terminal residue" evidence="1">
    <location>
        <position position="1"/>
    </location>
</feature>
<keyword evidence="2" id="KW-1185">Reference proteome</keyword>
<gene>
    <name evidence="1" type="ORF">GMARGA_LOCUS28545</name>
</gene>
<evidence type="ECO:0000313" key="2">
    <source>
        <dbReference type="Proteomes" id="UP000789901"/>
    </source>
</evidence>
<dbReference type="EMBL" id="CAJVQB010036671">
    <property type="protein sequence ID" value="CAG8824305.1"/>
    <property type="molecule type" value="Genomic_DNA"/>
</dbReference>
<protein>
    <submittedName>
        <fullName evidence="1">38098_t:CDS:1</fullName>
    </submittedName>
</protein>
<name>A0ABN7WB83_GIGMA</name>
<comment type="caution">
    <text evidence="1">The sequence shown here is derived from an EMBL/GenBank/DDBJ whole genome shotgun (WGS) entry which is preliminary data.</text>
</comment>
<reference evidence="1 2" key="1">
    <citation type="submission" date="2021-06" db="EMBL/GenBank/DDBJ databases">
        <authorList>
            <person name="Kallberg Y."/>
            <person name="Tangrot J."/>
            <person name="Rosling A."/>
        </authorList>
    </citation>
    <scope>NUCLEOTIDE SEQUENCE [LARGE SCALE GENOMIC DNA]</scope>
    <source>
        <strain evidence="1 2">120-4 pot B 10/14</strain>
    </source>
</reference>
<proteinExistence type="predicted"/>
<evidence type="ECO:0000313" key="1">
    <source>
        <dbReference type="EMBL" id="CAG8824305.1"/>
    </source>
</evidence>